<keyword evidence="2" id="KW-0472">Membrane</keyword>
<accession>A0AA37BDE8</accession>
<keyword evidence="2" id="KW-0812">Transmembrane</keyword>
<dbReference type="Gene3D" id="3.40.33.10">
    <property type="entry name" value="CAP"/>
    <property type="match status" value="1"/>
</dbReference>
<reference evidence="4" key="2">
    <citation type="submission" date="2022-09" db="EMBL/GenBank/DDBJ databases">
        <authorList>
            <person name="Sun Q."/>
            <person name="Ohkuma M."/>
        </authorList>
    </citation>
    <scope>NUCLEOTIDE SEQUENCE</scope>
    <source>
        <strain evidence="4">JCM 3093</strain>
    </source>
</reference>
<dbReference type="PANTHER" id="PTHR31157">
    <property type="entry name" value="SCP DOMAIN-CONTAINING PROTEIN"/>
    <property type="match status" value="1"/>
</dbReference>
<dbReference type="Pfam" id="PF00188">
    <property type="entry name" value="CAP"/>
    <property type="match status" value="1"/>
</dbReference>
<keyword evidence="2" id="KW-1133">Transmembrane helix</keyword>
<feature type="region of interest" description="Disordered" evidence="1">
    <location>
        <begin position="83"/>
        <end position="148"/>
    </location>
</feature>
<feature type="transmembrane region" description="Helical" evidence="2">
    <location>
        <begin position="55"/>
        <end position="72"/>
    </location>
</feature>
<dbReference type="PANTHER" id="PTHR31157:SF1">
    <property type="entry name" value="SCP DOMAIN-CONTAINING PROTEIN"/>
    <property type="match status" value="1"/>
</dbReference>
<reference evidence="4" key="1">
    <citation type="journal article" date="2014" name="Int. J. Syst. Evol. Microbiol.">
        <title>Complete genome sequence of Corynebacterium casei LMG S-19264T (=DSM 44701T), isolated from a smear-ripened cheese.</title>
        <authorList>
            <consortium name="US DOE Joint Genome Institute (JGI-PGF)"/>
            <person name="Walter F."/>
            <person name="Albersmeier A."/>
            <person name="Kalinowski J."/>
            <person name="Ruckert C."/>
        </authorList>
    </citation>
    <scope>NUCLEOTIDE SEQUENCE</scope>
    <source>
        <strain evidence="4">JCM 3093</strain>
    </source>
</reference>
<dbReference type="InterPro" id="IPR014044">
    <property type="entry name" value="CAP_dom"/>
</dbReference>
<dbReference type="SUPFAM" id="SSF55797">
    <property type="entry name" value="PR-1-like"/>
    <property type="match status" value="1"/>
</dbReference>
<protein>
    <recommendedName>
        <fullName evidence="3">SCP domain-containing protein</fullName>
    </recommendedName>
</protein>
<organism evidence="4 5">
    <name type="scientific">Planomonospora parontospora</name>
    <dbReference type="NCBI Taxonomy" id="58119"/>
    <lineage>
        <taxon>Bacteria</taxon>
        <taxon>Bacillati</taxon>
        <taxon>Actinomycetota</taxon>
        <taxon>Actinomycetes</taxon>
        <taxon>Streptosporangiales</taxon>
        <taxon>Streptosporangiaceae</taxon>
        <taxon>Planomonospora</taxon>
    </lineage>
</organism>
<evidence type="ECO:0000313" key="4">
    <source>
        <dbReference type="EMBL" id="GGK55250.1"/>
    </source>
</evidence>
<evidence type="ECO:0000259" key="3">
    <source>
        <dbReference type="Pfam" id="PF00188"/>
    </source>
</evidence>
<sequence length="293" mass="31296">MRCGRRPDAGSRSAERLQLVPDIPFFNYLNISIVDSSMWQSPYPGHTQRAALRRAGLFACLAAVLLIGFVLGRGSRDEEAPGHVYLNEAGPADPSPALATGRGGALDERAPLRRVARPSPSPSPAASRQRRPVPRASGGPRNVVDGFANDDPQYVLRGDGGHGAAQALSAMESEVVRLTNIERRRADCAPLRIDRRLVRSARAHSSEMALSDAFSHDSPGGGSPWDRMEAAGYHAGGAENIGRGYTSAEEAVRGWMANPGHRHNILNCALTATGVGVVEGLGGPWWTQDFGYS</sequence>
<evidence type="ECO:0000256" key="2">
    <source>
        <dbReference type="SAM" id="Phobius"/>
    </source>
</evidence>
<dbReference type="Proteomes" id="UP000627984">
    <property type="component" value="Unassembled WGS sequence"/>
</dbReference>
<proteinExistence type="predicted"/>
<dbReference type="CDD" id="cd05379">
    <property type="entry name" value="CAP_bacterial"/>
    <property type="match status" value="1"/>
</dbReference>
<comment type="caution">
    <text evidence="4">The sequence shown here is derived from an EMBL/GenBank/DDBJ whole genome shotgun (WGS) entry which is preliminary data.</text>
</comment>
<name>A0AA37BDE8_9ACTN</name>
<evidence type="ECO:0000313" key="5">
    <source>
        <dbReference type="Proteomes" id="UP000627984"/>
    </source>
</evidence>
<dbReference type="EMBL" id="BMQD01000003">
    <property type="protein sequence ID" value="GGK55250.1"/>
    <property type="molecule type" value="Genomic_DNA"/>
</dbReference>
<feature type="region of interest" description="Disordered" evidence="1">
    <location>
        <begin position="208"/>
        <end position="229"/>
    </location>
</feature>
<dbReference type="AlphaFoldDB" id="A0AA37BDE8"/>
<dbReference type="InterPro" id="IPR035940">
    <property type="entry name" value="CAP_sf"/>
</dbReference>
<gene>
    <name evidence="4" type="ORF">GCM10010126_13490</name>
</gene>
<evidence type="ECO:0000256" key="1">
    <source>
        <dbReference type="SAM" id="MobiDB-lite"/>
    </source>
</evidence>
<feature type="domain" description="SCP" evidence="3">
    <location>
        <begin position="177"/>
        <end position="290"/>
    </location>
</feature>